<reference evidence="1 2" key="1">
    <citation type="journal article" date="2019" name="Int. J. Syst. Evol. Microbiol.">
        <title>The Global Catalogue of Microorganisms (GCM) 10K type strain sequencing project: providing services to taxonomists for standard genome sequencing and annotation.</title>
        <authorList>
            <consortium name="The Broad Institute Genomics Platform"/>
            <consortium name="The Broad Institute Genome Sequencing Center for Infectious Disease"/>
            <person name="Wu L."/>
            <person name="Ma J."/>
        </authorList>
    </citation>
    <scope>NUCLEOTIDE SEQUENCE [LARGE SCALE GENOMIC DNA]</scope>
    <source>
        <strain evidence="1 2">JCM 14193</strain>
    </source>
</reference>
<accession>A0ABN1AAR7</accession>
<protein>
    <recommendedName>
        <fullName evidence="3">IDEAL domain-containing protein</fullName>
    </recommendedName>
</protein>
<dbReference type="Proteomes" id="UP001500740">
    <property type="component" value="Unassembled WGS sequence"/>
</dbReference>
<evidence type="ECO:0000313" key="1">
    <source>
        <dbReference type="EMBL" id="GAA0471772.1"/>
    </source>
</evidence>
<dbReference type="EMBL" id="BAAACZ010000030">
    <property type="protein sequence ID" value="GAA0471772.1"/>
    <property type="molecule type" value="Genomic_DNA"/>
</dbReference>
<evidence type="ECO:0000313" key="2">
    <source>
        <dbReference type="Proteomes" id="UP001500740"/>
    </source>
</evidence>
<comment type="caution">
    <text evidence="1">The sequence shown here is derived from an EMBL/GenBank/DDBJ whole genome shotgun (WGS) entry which is preliminary data.</text>
</comment>
<sequence>MNEQLQKLVIYAERKVGRKLLSHEVNILNWILTFESDDREDKLKLLDLFVRTHS</sequence>
<keyword evidence="2" id="KW-1185">Reference proteome</keyword>
<proteinExistence type="predicted"/>
<organism evidence="1 2">
    <name type="scientific">Alkalibacillus silvisoli</name>
    <dbReference type="NCBI Taxonomy" id="392823"/>
    <lineage>
        <taxon>Bacteria</taxon>
        <taxon>Bacillati</taxon>
        <taxon>Bacillota</taxon>
        <taxon>Bacilli</taxon>
        <taxon>Bacillales</taxon>
        <taxon>Bacillaceae</taxon>
        <taxon>Alkalibacillus</taxon>
    </lineage>
</organism>
<gene>
    <name evidence="1" type="ORF">GCM10008935_29660</name>
</gene>
<evidence type="ECO:0008006" key="3">
    <source>
        <dbReference type="Google" id="ProtNLM"/>
    </source>
</evidence>
<name>A0ABN1AAR7_9BACI</name>
<dbReference type="RefSeq" id="WP_343784941.1">
    <property type="nucleotide sequence ID" value="NZ_BAAACZ010000030.1"/>
</dbReference>